<dbReference type="Proteomes" id="UP000237025">
    <property type="component" value="Unassembled WGS sequence"/>
</dbReference>
<name>A0ABX5A2T4_9ENTR</name>
<dbReference type="RefSeq" id="WP_103948358.1">
    <property type="nucleotide sequence ID" value="NZ_PQVR01000031.1"/>
</dbReference>
<keyword evidence="2" id="KW-1185">Reference proteome</keyword>
<evidence type="ECO:0000313" key="1">
    <source>
        <dbReference type="EMBL" id="POZ24020.1"/>
    </source>
</evidence>
<comment type="caution">
    <text evidence="1">The sequence shown here is derived from an EMBL/GenBank/DDBJ whole genome shotgun (WGS) entry which is preliminary data.</text>
</comment>
<dbReference type="InterPro" id="IPR024400">
    <property type="entry name" value="DUF2635"/>
</dbReference>
<sequence length="71" mass="7743">MFVKTAPGRLVRCPVKGALLPEEGAEVPDDAIFWRNRLRDGDVVKVVKKTSVAAPKSAPKNTVKDDKEPEA</sequence>
<evidence type="ECO:0000313" key="2">
    <source>
        <dbReference type="Proteomes" id="UP000237025"/>
    </source>
</evidence>
<proteinExistence type="predicted"/>
<organism evidence="1 2">
    <name type="scientific">Lelliottia aquatilis</name>
    <dbReference type="NCBI Taxonomy" id="2080838"/>
    <lineage>
        <taxon>Bacteria</taxon>
        <taxon>Pseudomonadati</taxon>
        <taxon>Pseudomonadota</taxon>
        <taxon>Gammaproteobacteria</taxon>
        <taxon>Enterobacterales</taxon>
        <taxon>Enterobacteriaceae</taxon>
        <taxon>Lelliottia</taxon>
    </lineage>
</organism>
<dbReference type="Pfam" id="PF10948">
    <property type="entry name" value="DUF2635"/>
    <property type="match status" value="1"/>
</dbReference>
<dbReference type="EMBL" id="PQVW01000004">
    <property type="protein sequence ID" value="POZ24020.1"/>
    <property type="molecule type" value="Genomic_DNA"/>
</dbReference>
<reference evidence="1 2" key="1">
    <citation type="submission" date="2018-02" db="EMBL/GenBank/DDBJ databases">
        <title>Lelliotia aquatilis sp. nov., isolated from drinking water.</title>
        <authorList>
            <person name="Kaempfer P."/>
            <person name="Glaeser S."/>
            <person name="Exner M."/>
            <person name="Doijad S."/>
            <person name="Chakraborty T."/>
        </authorList>
    </citation>
    <scope>NUCLEOTIDE SEQUENCE [LARGE SCALE GENOMIC DNA]</scope>
    <source>
        <strain evidence="1 2">6331-17</strain>
    </source>
</reference>
<protein>
    <recommendedName>
        <fullName evidence="3">DUF2635 domain-containing protein</fullName>
    </recommendedName>
</protein>
<accession>A0ABX5A2T4</accession>
<evidence type="ECO:0008006" key="3">
    <source>
        <dbReference type="Google" id="ProtNLM"/>
    </source>
</evidence>
<gene>
    <name evidence="1" type="ORF">C3712_07320</name>
</gene>